<evidence type="ECO:0000259" key="10">
    <source>
        <dbReference type="Pfam" id="PF16582"/>
    </source>
</evidence>
<dbReference type="Gene3D" id="3.40.50.1220">
    <property type="entry name" value="TPP-binding domain"/>
    <property type="match status" value="1"/>
</dbReference>
<dbReference type="InterPro" id="IPR004433">
    <property type="entry name" value="MenaQ_synth_MenD"/>
</dbReference>
<evidence type="ECO:0000256" key="2">
    <source>
        <dbReference type="ARBA" id="ARBA00022679"/>
    </source>
</evidence>
<evidence type="ECO:0000313" key="11">
    <source>
        <dbReference type="EMBL" id="SIS65485.1"/>
    </source>
</evidence>
<evidence type="ECO:0000259" key="8">
    <source>
        <dbReference type="Pfam" id="PF02775"/>
    </source>
</evidence>
<sequence>MNPDLWPVHALVDGLYASGVRRAVISPGSRNTPLVLALVEQGGMELFSHMDERSAAFFALGLARQADEPVALVCTSGTAAANYHPAVVEAYYSRVPLVVLTADRPAELREVGANQTIRQFQMFGAHVKWASEAPVPEDKPELALHMRSLALRAGLVAQSGPQGPVHLNVPLREPLLPPRRGECDALGHLPPLQVHAAAAPPCAPTALAQVEDRLARASRPAIVAGPMRPGRLAEALARFAARLGIPLFADILSQARDSEASVPFYDLALRAGCVPQPPDLVLRFGGEITSKALSSSLKRWGADVVVFDESPVYRDSLHLATQVVIGDPSEWLSQVTATVADWREYLDAWRRASERARQSVVDSPVWFEGEAVRIAVEALEPGHVLVLGNSRPIRDADALALPKAGVEIHANRGASGIDGVTSTALGHAVASGRPTLLVIGDVSFYHDINGLVAVQAVTSPVVVLLVHNGGGGIFRHLAQAERPDAIDWFTTPHALDFEPLVRTFGGQYGRAKDSGELAALLRDGLACPGLTVVEVRFPNDESPRVYRELVARLEAAVDVGSR</sequence>
<dbReference type="STRING" id="252246.SAMN05421799_102209"/>
<dbReference type="Proteomes" id="UP000186156">
    <property type="component" value="Unassembled WGS sequence"/>
</dbReference>
<dbReference type="UniPathway" id="UPA01057">
    <property type="reaction ID" value="UER00164"/>
</dbReference>
<dbReference type="CDD" id="cd02009">
    <property type="entry name" value="TPP_SHCHC_synthase"/>
    <property type="match status" value="1"/>
</dbReference>
<evidence type="ECO:0000313" key="12">
    <source>
        <dbReference type="Proteomes" id="UP000186156"/>
    </source>
</evidence>
<dbReference type="EMBL" id="FTOO01000002">
    <property type="protein sequence ID" value="SIS65485.1"/>
    <property type="molecule type" value="Genomic_DNA"/>
</dbReference>
<dbReference type="GO" id="GO:0070204">
    <property type="term" value="F:2-succinyl-5-enolpyruvyl-6-hydroxy-3-cyclohexene-1-carboxylic-acid synthase activity"/>
    <property type="evidence" value="ECO:0007669"/>
    <property type="project" value="UniProtKB-UniRule"/>
</dbReference>
<keyword evidence="3 7" id="KW-0479">Metal-binding</keyword>
<dbReference type="GO" id="GO:0009234">
    <property type="term" value="P:menaquinone biosynthetic process"/>
    <property type="evidence" value="ECO:0007669"/>
    <property type="project" value="UniProtKB-UniRule"/>
</dbReference>
<accession>A0A1N7KV67</accession>
<keyword evidence="2 7" id="KW-0808">Transferase</keyword>
<dbReference type="HAMAP" id="MF_01659">
    <property type="entry name" value="MenD"/>
    <property type="match status" value="1"/>
</dbReference>
<evidence type="ECO:0000256" key="5">
    <source>
        <dbReference type="ARBA" id="ARBA00023052"/>
    </source>
</evidence>
<gene>
    <name evidence="7" type="primary">menD</name>
    <name evidence="11" type="ORF">SAMN05421799_102209</name>
</gene>
<feature type="domain" description="Menaquinone biosynthesis protein MenD middle" evidence="10">
    <location>
        <begin position="216"/>
        <end position="362"/>
    </location>
</feature>
<dbReference type="Pfam" id="PF02776">
    <property type="entry name" value="TPP_enzyme_N"/>
    <property type="match status" value="1"/>
</dbReference>
<reference evidence="12" key="1">
    <citation type="submission" date="2017-01" db="EMBL/GenBank/DDBJ databases">
        <authorList>
            <person name="Varghese N."/>
            <person name="Submissions S."/>
        </authorList>
    </citation>
    <scope>NUCLEOTIDE SEQUENCE [LARGE SCALE GENOMIC DNA]</scope>
    <source>
        <strain evidence="12">DSM 16176</strain>
    </source>
</reference>
<organism evidence="11 12">
    <name type="scientific">Alicyclobacillus vulcanalis</name>
    <dbReference type="NCBI Taxonomy" id="252246"/>
    <lineage>
        <taxon>Bacteria</taxon>
        <taxon>Bacillati</taxon>
        <taxon>Bacillota</taxon>
        <taxon>Bacilli</taxon>
        <taxon>Bacillales</taxon>
        <taxon>Alicyclobacillaceae</taxon>
        <taxon>Alicyclobacillus</taxon>
    </lineage>
</organism>
<evidence type="ECO:0000259" key="9">
    <source>
        <dbReference type="Pfam" id="PF02776"/>
    </source>
</evidence>
<comment type="cofactor">
    <cofactor evidence="7">
        <name>thiamine diphosphate</name>
        <dbReference type="ChEBI" id="CHEBI:58937"/>
    </cofactor>
    <text evidence="7">Binds 1 thiamine pyrophosphate per subunit.</text>
</comment>
<evidence type="ECO:0000256" key="4">
    <source>
        <dbReference type="ARBA" id="ARBA00022842"/>
    </source>
</evidence>
<evidence type="ECO:0000256" key="6">
    <source>
        <dbReference type="ARBA" id="ARBA00023211"/>
    </source>
</evidence>
<dbReference type="SUPFAM" id="SSF52467">
    <property type="entry name" value="DHS-like NAD/FAD-binding domain"/>
    <property type="match status" value="1"/>
</dbReference>
<comment type="subunit">
    <text evidence="7">Homodimer.</text>
</comment>
<comment type="pathway">
    <text evidence="7">Quinol/quinone metabolism; menaquinone biosynthesis.</text>
</comment>
<dbReference type="PIRSF" id="PIRSF004983">
    <property type="entry name" value="MenD"/>
    <property type="match status" value="1"/>
</dbReference>
<keyword evidence="6 7" id="KW-0464">Manganese</keyword>
<dbReference type="GO" id="GO:0030976">
    <property type="term" value="F:thiamine pyrophosphate binding"/>
    <property type="evidence" value="ECO:0007669"/>
    <property type="project" value="UniProtKB-UniRule"/>
</dbReference>
<dbReference type="CDD" id="cd07037">
    <property type="entry name" value="TPP_PYR_MenD"/>
    <property type="match status" value="1"/>
</dbReference>
<keyword evidence="4 7" id="KW-0460">Magnesium</keyword>
<dbReference type="PANTHER" id="PTHR42916">
    <property type="entry name" value="2-SUCCINYL-5-ENOLPYRUVYL-6-HYDROXY-3-CYCLOHEXENE-1-CARBOXYLATE SYNTHASE"/>
    <property type="match status" value="1"/>
</dbReference>
<comment type="function">
    <text evidence="7">Catalyzes the thiamine diphosphate-dependent decarboxylation of 2-oxoglutarate and the subsequent addition of the resulting succinic semialdehyde-thiamine pyrophosphate anion to isochorismate to yield 2-succinyl-5-enolpyruvyl-6-hydroxy-3-cyclohexene-1-carboxylate (SEPHCHC).</text>
</comment>
<dbReference type="GO" id="GO:0000287">
    <property type="term" value="F:magnesium ion binding"/>
    <property type="evidence" value="ECO:0007669"/>
    <property type="project" value="UniProtKB-UniRule"/>
</dbReference>
<protein>
    <recommendedName>
        <fullName evidence="7">2-succinyl-5-enolpyruvyl-6-hydroxy-3-cyclohexene-1-carboxylate synthase</fullName>
        <shortName evidence="7">SEPHCHC synthase</shortName>
        <ecNumber evidence="7">2.2.1.9</ecNumber>
    </recommendedName>
    <alternativeName>
        <fullName evidence="7">Menaquinone biosynthesis protein MenD</fullName>
    </alternativeName>
</protein>
<keyword evidence="12" id="KW-1185">Reference proteome</keyword>
<dbReference type="InterPro" id="IPR029061">
    <property type="entry name" value="THDP-binding"/>
</dbReference>
<evidence type="ECO:0000256" key="3">
    <source>
        <dbReference type="ARBA" id="ARBA00022723"/>
    </source>
</evidence>
<evidence type="ECO:0000256" key="7">
    <source>
        <dbReference type="HAMAP-Rule" id="MF_01659"/>
    </source>
</evidence>
<proteinExistence type="inferred from homology"/>
<keyword evidence="1 7" id="KW-0474">Menaquinone biosynthesis</keyword>
<comment type="similarity">
    <text evidence="7">Belongs to the TPP enzyme family. MenD subfamily.</text>
</comment>
<dbReference type="InterPro" id="IPR032264">
    <property type="entry name" value="MenD_middle"/>
</dbReference>
<dbReference type="InterPro" id="IPR029035">
    <property type="entry name" value="DHS-like_NAD/FAD-binding_dom"/>
</dbReference>
<name>A0A1N7KV67_9BACL</name>
<comment type="cofactor">
    <cofactor evidence="7">
        <name>Mg(2+)</name>
        <dbReference type="ChEBI" id="CHEBI:18420"/>
    </cofactor>
    <cofactor evidence="7">
        <name>Mn(2+)</name>
        <dbReference type="ChEBI" id="CHEBI:29035"/>
    </cofactor>
</comment>
<dbReference type="RefSeq" id="WP_076345074.1">
    <property type="nucleotide sequence ID" value="NZ_FTOO01000002.1"/>
</dbReference>
<dbReference type="UniPathway" id="UPA00079"/>
<dbReference type="NCBIfam" id="TIGR00173">
    <property type="entry name" value="menD"/>
    <property type="match status" value="1"/>
</dbReference>
<dbReference type="Pfam" id="PF02775">
    <property type="entry name" value="TPP_enzyme_C"/>
    <property type="match status" value="1"/>
</dbReference>
<dbReference type="PANTHER" id="PTHR42916:SF1">
    <property type="entry name" value="PROTEIN PHYLLO, CHLOROPLASTIC"/>
    <property type="match status" value="1"/>
</dbReference>
<dbReference type="OrthoDB" id="9791859at2"/>
<feature type="domain" description="Thiamine pyrophosphate enzyme N-terminal TPP-binding" evidence="9">
    <location>
        <begin position="9"/>
        <end position="121"/>
    </location>
</feature>
<comment type="pathway">
    <text evidence="7">Quinol/quinone metabolism; 1,4-dihydroxy-2-naphthoate biosynthesis; 1,4-dihydroxy-2-naphthoate from chorismate: step 2/7.</text>
</comment>
<feature type="domain" description="Thiamine pyrophosphate enzyme TPP-binding" evidence="8">
    <location>
        <begin position="422"/>
        <end position="535"/>
    </location>
</feature>
<dbReference type="SUPFAM" id="SSF52518">
    <property type="entry name" value="Thiamin diphosphate-binding fold (THDP-binding)"/>
    <property type="match status" value="2"/>
</dbReference>
<dbReference type="Gene3D" id="3.40.50.970">
    <property type="match status" value="2"/>
</dbReference>
<keyword evidence="5 7" id="KW-0786">Thiamine pyrophosphate</keyword>
<dbReference type="AlphaFoldDB" id="A0A1N7KV67"/>
<dbReference type="InterPro" id="IPR011766">
    <property type="entry name" value="TPP_enzyme_TPP-bd"/>
</dbReference>
<dbReference type="Pfam" id="PF16582">
    <property type="entry name" value="TPP_enzyme_M_2"/>
    <property type="match status" value="1"/>
</dbReference>
<dbReference type="GO" id="GO:0030145">
    <property type="term" value="F:manganese ion binding"/>
    <property type="evidence" value="ECO:0007669"/>
    <property type="project" value="UniProtKB-UniRule"/>
</dbReference>
<dbReference type="EC" id="2.2.1.9" evidence="7"/>
<evidence type="ECO:0000256" key="1">
    <source>
        <dbReference type="ARBA" id="ARBA00022428"/>
    </source>
</evidence>
<comment type="catalytic activity">
    <reaction evidence="7">
        <text>isochorismate + 2-oxoglutarate + H(+) = 5-enolpyruvoyl-6-hydroxy-2-succinyl-cyclohex-3-ene-1-carboxylate + CO2</text>
        <dbReference type="Rhea" id="RHEA:25593"/>
        <dbReference type="ChEBI" id="CHEBI:15378"/>
        <dbReference type="ChEBI" id="CHEBI:16526"/>
        <dbReference type="ChEBI" id="CHEBI:16810"/>
        <dbReference type="ChEBI" id="CHEBI:29780"/>
        <dbReference type="ChEBI" id="CHEBI:58818"/>
        <dbReference type="EC" id="2.2.1.9"/>
    </reaction>
</comment>
<dbReference type="InterPro" id="IPR012001">
    <property type="entry name" value="Thiamin_PyroP_enz_TPP-bd_dom"/>
</dbReference>